<evidence type="ECO:0000256" key="1">
    <source>
        <dbReference type="SAM" id="Phobius"/>
    </source>
</evidence>
<reference evidence="2 3" key="1">
    <citation type="submission" date="2024-07" db="EMBL/GenBank/DDBJ databases">
        <authorList>
            <person name="Akdeniz Z."/>
        </authorList>
    </citation>
    <scope>NUCLEOTIDE SEQUENCE [LARGE SCALE GENOMIC DNA]</scope>
</reference>
<evidence type="ECO:0000313" key="2">
    <source>
        <dbReference type="EMBL" id="CAL5971283.1"/>
    </source>
</evidence>
<accession>A0ABP1GHA9</accession>
<protein>
    <submittedName>
        <fullName evidence="2">Hypothetical_protein</fullName>
    </submittedName>
</protein>
<dbReference type="Proteomes" id="UP001642409">
    <property type="component" value="Unassembled WGS sequence"/>
</dbReference>
<proteinExistence type="predicted"/>
<evidence type="ECO:0000313" key="3">
    <source>
        <dbReference type="Proteomes" id="UP001642409"/>
    </source>
</evidence>
<comment type="caution">
    <text evidence="2">The sequence shown here is derived from an EMBL/GenBank/DDBJ whole genome shotgun (WGS) entry which is preliminary data.</text>
</comment>
<organism evidence="2 3">
    <name type="scientific">Hexamita inflata</name>
    <dbReference type="NCBI Taxonomy" id="28002"/>
    <lineage>
        <taxon>Eukaryota</taxon>
        <taxon>Metamonada</taxon>
        <taxon>Diplomonadida</taxon>
        <taxon>Hexamitidae</taxon>
        <taxon>Hexamitinae</taxon>
        <taxon>Hexamita</taxon>
    </lineage>
</organism>
<dbReference type="EMBL" id="CAXDID020000002">
    <property type="protein sequence ID" value="CAL5971283.1"/>
    <property type="molecule type" value="Genomic_DNA"/>
</dbReference>
<keyword evidence="1" id="KW-0812">Transmembrane</keyword>
<keyword evidence="3" id="KW-1185">Reference proteome</keyword>
<gene>
    <name evidence="2" type="ORF">HINF_LOCUS1223</name>
</gene>
<sequence length="340" mass="39313">MYKSFTNVLLRLQQLLQFNPADLTPHRDDTPLTHRWLWALTQLSQNLPLSTKDLQQLQFSAETQLKSSVYVDPNMFLNEIIMSFPIQIQELFFFTYQCPCTQTLRAKYSTVLNTDISTASFTSNPFQQSLQICPTCKRAQLLKFPSVYALANNLPNITDIPLVFTVQDQKYALVQLTIQSNTDFSTLTLHETQTHPDAIIKMDGKFVSRGVGQSFLKKPFKNEKVVYMFYVNLDVLDELTKTKLENCAKCEMMTNIDDEEIIKLNEIGRKVEIEVANDGIIKRVTNEKVERGENDTTFRPRERRIELGYNSIIFIIIFFAVLVFVNFIMNVVLLAKVYKK</sequence>
<name>A0ABP1GHA9_9EUKA</name>
<keyword evidence="1" id="KW-0472">Membrane</keyword>
<keyword evidence="1" id="KW-1133">Transmembrane helix</keyword>
<feature type="transmembrane region" description="Helical" evidence="1">
    <location>
        <begin position="312"/>
        <end position="335"/>
    </location>
</feature>